<comment type="function">
    <text evidence="14 19">Bifunctional enzyme that catalyzes the epimerization of the S- and R-forms of NAD(P)HX and the dehydration of the S-form of NAD(P)HX at the expense of ADP, which is converted to AMP. This allows the repair of both epimers of NAD(P)HX, a damaged form of NAD(P)H that is a result of enzymatic or heat-dependent hydration.</text>
</comment>
<feature type="domain" description="YjeF C-terminal" evidence="20">
    <location>
        <begin position="208"/>
        <end position="460"/>
    </location>
</feature>
<evidence type="ECO:0000256" key="12">
    <source>
        <dbReference type="ARBA" id="ARBA00023239"/>
    </source>
</evidence>
<accession>A0A255YJH6</accession>
<dbReference type="GO" id="GO:0005524">
    <property type="term" value="F:ATP binding"/>
    <property type="evidence" value="ECO:0007669"/>
    <property type="project" value="UniProtKB-UniRule"/>
</dbReference>
<feature type="binding site" evidence="17">
    <location>
        <position position="298"/>
    </location>
    <ligand>
        <name>(6S)-NADPHX</name>
        <dbReference type="ChEBI" id="CHEBI:64076"/>
    </ligand>
</feature>
<evidence type="ECO:0000259" key="20">
    <source>
        <dbReference type="PROSITE" id="PS51383"/>
    </source>
</evidence>
<comment type="cofactor">
    <cofactor evidence="17">
        <name>Mg(2+)</name>
        <dbReference type="ChEBI" id="CHEBI:18420"/>
    </cofactor>
</comment>
<evidence type="ECO:0000256" key="5">
    <source>
        <dbReference type="ARBA" id="ARBA00022723"/>
    </source>
</evidence>
<evidence type="ECO:0000256" key="2">
    <source>
        <dbReference type="ARBA" id="ARBA00000909"/>
    </source>
</evidence>
<keyword evidence="7 17" id="KW-0067">ATP-binding</keyword>
<dbReference type="InterPro" id="IPR036652">
    <property type="entry name" value="YjeF_N_dom_sf"/>
</dbReference>
<feature type="domain" description="YjeF N-terminal" evidence="21">
    <location>
        <begin position="16"/>
        <end position="208"/>
    </location>
</feature>
<evidence type="ECO:0000256" key="13">
    <source>
        <dbReference type="ARBA" id="ARBA00023268"/>
    </source>
</evidence>
<evidence type="ECO:0000256" key="16">
    <source>
        <dbReference type="ARBA" id="ARBA00049209"/>
    </source>
</evidence>
<evidence type="ECO:0000256" key="8">
    <source>
        <dbReference type="ARBA" id="ARBA00022857"/>
    </source>
</evidence>
<keyword evidence="8 17" id="KW-0521">NADP</keyword>
<dbReference type="Pfam" id="PF01256">
    <property type="entry name" value="Carb_kinase"/>
    <property type="match status" value="1"/>
</dbReference>
<dbReference type="PIRSF" id="PIRSF017184">
    <property type="entry name" value="Nnr"/>
    <property type="match status" value="1"/>
</dbReference>
<evidence type="ECO:0000256" key="17">
    <source>
        <dbReference type="HAMAP-Rule" id="MF_01965"/>
    </source>
</evidence>
<evidence type="ECO:0000256" key="10">
    <source>
        <dbReference type="ARBA" id="ARBA00023027"/>
    </source>
</evidence>
<gene>
    <name evidence="17" type="primary">nnrD</name>
    <name evidence="18" type="synonym">nnrE</name>
    <name evidence="22" type="ORF">CHU93_08320</name>
</gene>
<reference evidence="22 23" key="1">
    <citation type="submission" date="2017-07" db="EMBL/GenBank/DDBJ databases">
        <title>Sandarakinorhabdus cyanobacteriorum sp. nov., a novel bacterium isolated from cyanobacterial aggregates in a eutrophic lake.</title>
        <authorList>
            <person name="Cai H."/>
        </authorList>
    </citation>
    <scope>NUCLEOTIDE SEQUENCE [LARGE SCALE GENOMIC DNA]</scope>
    <source>
        <strain evidence="22 23">TH057</strain>
    </source>
</reference>
<evidence type="ECO:0000259" key="21">
    <source>
        <dbReference type="PROSITE" id="PS51385"/>
    </source>
</evidence>
<comment type="function">
    <text evidence="18">Catalyzes the epimerization of the S- and R-forms of NAD(P)HX, a damaged form of NAD(P)H that is a result of enzymatic or heat-dependent hydration. This is a prerequisite for the S-specific NAD(P)H-hydrate dehydratase to allow the repair of both epimers of NAD(P)HX.</text>
</comment>
<dbReference type="PROSITE" id="PS51385">
    <property type="entry name" value="YJEF_N"/>
    <property type="match status" value="1"/>
</dbReference>
<comment type="caution">
    <text evidence="18">Lacks conserved residue(s) required for the propagation of feature annotation.</text>
</comment>
<feature type="binding site" evidence="18">
    <location>
        <begin position="123"/>
        <end position="129"/>
    </location>
    <ligand>
        <name>(6S)-NADPHX</name>
        <dbReference type="ChEBI" id="CHEBI:64076"/>
    </ligand>
</feature>
<dbReference type="AlphaFoldDB" id="A0A255YJH6"/>
<dbReference type="CDD" id="cd01171">
    <property type="entry name" value="YXKO-related"/>
    <property type="match status" value="1"/>
</dbReference>
<comment type="catalytic activity">
    <reaction evidence="16 17 19">
        <text>(6S)-NADPHX + ADP = AMP + phosphate + NADPH + H(+)</text>
        <dbReference type="Rhea" id="RHEA:32235"/>
        <dbReference type="ChEBI" id="CHEBI:15378"/>
        <dbReference type="ChEBI" id="CHEBI:43474"/>
        <dbReference type="ChEBI" id="CHEBI:57783"/>
        <dbReference type="ChEBI" id="CHEBI:64076"/>
        <dbReference type="ChEBI" id="CHEBI:456215"/>
        <dbReference type="ChEBI" id="CHEBI:456216"/>
        <dbReference type="EC" id="4.2.1.136"/>
    </reaction>
</comment>
<name>A0A255YJH6_9SPHN</name>
<dbReference type="EMBL" id="NOXT01000107">
    <property type="protein sequence ID" value="OYQ28824.1"/>
    <property type="molecule type" value="Genomic_DNA"/>
</dbReference>
<dbReference type="NCBIfam" id="TIGR00196">
    <property type="entry name" value="yjeF_cterm"/>
    <property type="match status" value="1"/>
</dbReference>
<dbReference type="OrthoDB" id="9806925at2"/>
<evidence type="ECO:0000256" key="11">
    <source>
        <dbReference type="ARBA" id="ARBA00023235"/>
    </source>
</evidence>
<sequence>MFQIQPGLPLVTAAAMRSAEAAAIAAGTPALTLMERAAQAAAHAILAHLPSRRATVLCGPGNNGGDGYGIAIALSAAGVAVTVAADAPPRREPAATMAARWTGPVVPLDAAPPAPLIIDALFGIGLDRPLDSASQRAIDRLRGHGRVVAIDIVSGLHADRGTALGQPLAAELTIAFAAPKAGHLLADGPRHSGRLAVVDIGVPVETAMMLIDRPRLIGPAPDAHKYDRGWVLMVEGKADHGGASSLAALAALRSGAGLVTIAGPGTHLPAMAVMRRDDEEAANLLNDRRLGSVIIGPGMLPDTRARGWLKRLTWAGKPLVIDAGALRLLAEEPVGAPSVLTPHEGEFTQMFGPIGDDRIAAVQKAASITDAVVLLKGPTTVIAAPDGRVAINTHNSPWLATAGSGDVLAGIIAALLAQGQPLFEAACAASWLHGDAGRRMGPGRIADDLIAILPEVLAGL</sequence>
<dbReference type="InterPro" id="IPR000631">
    <property type="entry name" value="CARKD"/>
</dbReference>
<dbReference type="Gene3D" id="3.40.1190.20">
    <property type="match status" value="1"/>
</dbReference>
<comment type="function">
    <text evidence="17">Catalyzes the dehydration of the S-form of NAD(P)HX at the expense of ADP, which is converted to AMP. Together with NAD(P)HX epimerase, which catalyzes the epimerization of the S- and R-forms, the enzyme allows the repair of both epimers of NAD(P)HX, a damaged form of NAD(P)H that is a result of enzymatic or heat-dependent hydration.</text>
</comment>
<evidence type="ECO:0000256" key="3">
    <source>
        <dbReference type="ARBA" id="ARBA00006001"/>
    </source>
</evidence>
<feature type="binding site" evidence="17">
    <location>
        <position position="343"/>
    </location>
    <ligand>
        <name>(6S)-NADPHX</name>
        <dbReference type="ChEBI" id="CHEBI:64076"/>
    </ligand>
</feature>
<dbReference type="InterPro" id="IPR017953">
    <property type="entry name" value="Carbohydrate_kinase_pred_CS"/>
</dbReference>
<keyword evidence="23" id="KW-1185">Reference proteome</keyword>
<dbReference type="GO" id="GO:0046872">
    <property type="term" value="F:metal ion binding"/>
    <property type="evidence" value="ECO:0007669"/>
    <property type="project" value="UniProtKB-UniRule"/>
</dbReference>
<dbReference type="NCBIfam" id="TIGR00197">
    <property type="entry name" value="yjeF_nterm"/>
    <property type="match status" value="1"/>
</dbReference>
<evidence type="ECO:0000313" key="22">
    <source>
        <dbReference type="EMBL" id="OYQ28824.1"/>
    </source>
</evidence>
<feature type="binding site" evidence="17">
    <location>
        <position position="405"/>
    </location>
    <ligand>
        <name>AMP</name>
        <dbReference type="ChEBI" id="CHEBI:456215"/>
    </ligand>
</feature>
<dbReference type="GO" id="GO:0046496">
    <property type="term" value="P:nicotinamide nucleotide metabolic process"/>
    <property type="evidence" value="ECO:0007669"/>
    <property type="project" value="UniProtKB-UniRule"/>
</dbReference>
<evidence type="ECO:0000313" key="23">
    <source>
        <dbReference type="Proteomes" id="UP000216991"/>
    </source>
</evidence>
<dbReference type="HAMAP" id="MF_01966">
    <property type="entry name" value="NADHX_epimerase"/>
    <property type="match status" value="1"/>
</dbReference>
<comment type="similarity">
    <text evidence="3 19">In the N-terminal section; belongs to the NnrE/AIBP family.</text>
</comment>
<keyword evidence="12 17" id="KW-0456">Lyase</keyword>
<dbReference type="PROSITE" id="PS01050">
    <property type="entry name" value="YJEF_C_2"/>
    <property type="match status" value="1"/>
</dbReference>
<dbReference type="PANTHER" id="PTHR12592">
    <property type="entry name" value="ATP-DEPENDENT (S)-NAD(P)H-HYDRATE DEHYDRATASE FAMILY MEMBER"/>
    <property type="match status" value="1"/>
</dbReference>
<feature type="binding site" evidence="18">
    <location>
        <begin position="62"/>
        <end position="66"/>
    </location>
    <ligand>
        <name>(6S)-NADPHX</name>
        <dbReference type="ChEBI" id="CHEBI:64076"/>
    </ligand>
</feature>
<organism evidence="22 23">
    <name type="scientific">Sandarakinorhabdus cyanobacteriorum</name>
    <dbReference type="NCBI Taxonomy" id="1981098"/>
    <lineage>
        <taxon>Bacteria</taxon>
        <taxon>Pseudomonadati</taxon>
        <taxon>Pseudomonadota</taxon>
        <taxon>Alphaproteobacteria</taxon>
        <taxon>Sphingomonadales</taxon>
        <taxon>Sphingosinicellaceae</taxon>
        <taxon>Sandarakinorhabdus</taxon>
    </lineage>
</organism>
<protein>
    <recommendedName>
        <fullName evidence="19">Bifunctional NAD(P)H-hydrate repair enzyme</fullName>
    </recommendedName>
    <alternativeName>
        <fullName evidence="19">Nicotinamide nucleotide repair protein</fullName>
    </alternativeName>
    <domain>
        <recommendedName>
            <fullName evidence="19">ADP-dependent (S)-NAD(P)H-hydrate dehydratase</fullName>
            <ecNumber evidence="19">4.2.1.136</ecNumber>
        </recommendedName>
        <alternativeName>
            <fullName evidence="19">ADP-dependent NAD(P)HX dehydratase</fullName>
        </alternativeName>
    </domain>
    <domain>
        <recommendedName>
            <fullName evidence="19">NAD(P)H-hydrate epimerase</fullName>
            <ecNumber evidence="19">5.1.99.6</ecNumber>
        </recommendedName>
    </domain>
</protein>
<dbReference type="InterPro" id="IPR029056">
    <property type="entry name" value="Ribokinase-like"/>
</dbReference>
<dbReference type="GO" id="GO:0052855">
    <property type="term" value="F:ADP-dependent NAD(P)H-hydrate dehydratase activity"/>
    <property type="evidence" value="ECO:0007669"/>
    <property type="project" value="UniProtKB-UniRule"/>
</dbReference>
<comment type="catalytic activity">
    <reaction evidence="2 18 19">
        <text>(6R)-NADPHX = (6S)-NADPHX</text>
        <dbReference type="Rhea" id="RHEA:32227"/>
        <dbReference type="ChEBI" id="CHEBI:64076"/>
        <dbReference type="ChEBI" id="CHEBI:64077"/>
        <dbReference type="EC" id="5.1.99.6"/>
    </reaction>
</comment>
<evidence type="ECO:0000256" key="7">
    <source>
        <dbReference type="ARBA" id="ARBA00022840"/>
    </source>
</evidence>
<comment type="similarity">
    <text evidence="18">Belongs to the NnrE/AIBP family.</text>
</comment>
<feature type="binding site" evidence="18">
    <location>
        <position position="63"/>
    </location>
    <ligand>
        <name>K(+)</name>
        <dbReference type="ChEBI" id="CHEBI:29103"/>
    </ligand>
</feature>
<comment type="cofactor">
    <cofactor evidence="18 19">
        <name>K(+)</name>
        <dbReference type="ChEBI" id="CHEBI:29103"/>
    </cofactor>
    <text evidence="18 19">Binds 1 potassium ion per subunit.</text>
</comment>
<dbReference type="PROSITE" id="PS51383">
    <property type="entry name" value="YJEF_C_3"/>
    <property type="match status" value="1"/>
</dbReference>
<evidence type="ECO:0000256" key="9">
    <source>
        <dbReference type="ARBA" id="ARBA00022958"/>
    </source>
</evidence>
<dbReference type="SUPFAM" id="SSF64153">
    <property type="entry name" value="YjeF N-terminal domain-like"/>
    <property type="match status" value="1"/>
</dbReference>
<proteinExistence type="inferred from homology"/>
<dbReference type="InterPro" id="IPR004443">
    <property type="entry name" value="YjeF_N_dom"/>
</dbReference>
<dbReference type="HAMAP" id="MF_01965">
    <property type="entry name" value="NADHX_dehydratase"/>
    <property type="match status" value="1"/>
</dbReference>
<comment type="similarity">
    <text evidence="17">Belongs to the NnrD/CARKD family.</text>
</comment>
<dbReference type="RefSeq" id="WP_094473630.1">
    <property type="nucleotide sequence ID" value="NZ_NOXT01000107.1"/>
</dbReference>
<feature type="binding site" evidence="17">
    <location>
        <position position="406"/>
    </location>
    <ligand>
        <name>(6S)-NADPHX</name>
        <dbReference type="ChEBI" id="CHEBI:64076"/>
    </ligand>
</feature>
<dbReference type="Gene3D" id="3.40.50.10260">
    <property type="entry name" value="YjeF N-terminal domain"/>
    <property type="match status" value="1"/>
</dbReference>
<comment type="catalytic activity">
    <reaction evidence="15 17 19">
        <text>(6S)-NADHX + ADP = AMP + phosphate + NADH + H(+)</text>
        <dbReference type="Rhea" id="RHEA:32223"/>
        <dbReference type="ChEBI" id="CHEBI:15378"/>
        <dbReference type="ChEBI" id="CHEBI:43474"/>
        <dbReference type="ChEBI" id="CHEBI:57945"/>
        <dbReference type="ChEBI" id="CHEBI:64074"/>
        <dbReference type="ChEBI" id="CHEBI:456215"/>
        <dbReference type="ChEBI" id="CHEBI:456216"/>
        <dbReference type="EC" id="4.2.1.136"/>
    </reaction>
</comment>
<comment type="catalytic activity">
    <reaction evidence="1 18 19">
        <text>(6R)-NADHX = (6S)-NADHX</text>
        <dbReference type="Rhea" id="RHEA:32215"/>
        <dbReference type="ChEBI" id="CHEBI:64074"/>
        <dbReference type="ChEBI" id="CHEBI:64075"/>
        <dbReference type="EC" id="5.1.99.6"/>
    </reaction>
</comment>
<keyword evidence="13" id="KW-0511">Multifunctional enzyme</keyword>
<dbReference type="InterPro" id="IPR030677">
    <property type="entry name" value="Nnr"/>
</dbReference>
<feature type="binding site" evidence="17">
    <location>
        <position position="243"/>
    </location>
    <ligand>
        <name>(6S)-NADPHX</name>
        <dbReference type="ChEBI" id="CHEBI:64076"/>
    </ligand>
</feature>
<dbReference type="Proteomes" id="UP000216991">
    <property type="component" value="Unassembled WGS sequence"/>
</dbReference>
<dbReference type="GO" id="GO:0052856">
    <property type="term" value="F:NAD(P)HX epimerase activity"/>
    <property type="evidence" value="ECO:0007669"/>
    <property type="project" value="UniProtKB-UniRule"/>
</dbReference>
<evidence type="ECO:0000256" key="1">
    <source>
        <dbReference type="ARBA" id="ARBA00000013"/>
    </source>
</evidence>
<feature type="binding site" evidence="17">
    <location>
        <begin position="376"/>
        <end position="380"/>
    </location>
    <ligand>
        <name>AMP</name>
        <dbReference type="ChEBI" id="CHEBI:456215"/>
    </ligand>
</feature>
<evidence type="ECO:0000256" key="18">
    <source>
        <dbReference type="HAMAP-Rule" id="MF_01966"/>
    </source>
</evidence>
<comment type="similarity">
    <text evidence="4 19">In the C-terminal section; belongs to the NnrD/CARKD family.</text>
</comment>
<feature type="binding site" evidence="18">
    <location>
        <position position="119"/>
    </location>
    <ligand>
        <name>K(+)</name>
        <dbReference type="ChEBI" id="CHEBI:29103"/>
    </ligand>
</feature>
<comment type="caution">
    <text evidence="22">The sequence shown here is derived from an EMBL/GenBank/DDBJ whole genome shotgun (WGS) entry which is preliminary data.</text>
</comment>
<keyword evidence="11 18" id="KW-0413">Isomerase</keyword>
<dbReference type="EC" id="4.2.1.136" evidence="19"/>
<dbReference type="SUPFAM" id="SSF53613">
    <property type="entry name" value="Ribokinase-like"/>
    <property type="match status" value="1"/>
</dbReference>
<dbReference type="GO" id="GO:0110051">
    <property type="term" value="P:metabolite repair"/>
    <property type="evidence" value="ECO:0007669"/>
    <property type="project" value="TreeGrafter"/>
</dbReference>
<comment type="subunit">
    <text evidence="17">Homotetramer.</text>
</comment>
<keyword evidence="5 18" id="KW-0479">Metal-binding</keyword>
<keyword evidence="9 18" id="KW-0630">Potassium</keyword>
<dbReference type="PANTHER" id="PTHR12592:SF0">
    <property type="entry name" value="ATP-DEPENDENT (S)-NAD(P)H-HYDRATE DEHYDRATASE"/>
    <property type="match status" value="1"/>
</dbReference>
<evidence type="ECO:0000256" key="15">
    <source>
        <dbReference type="ARBA" id="ARBA00048238"/>
    </source>
</evidence>
<feature type="binding site" evidence="18">
    <location>
        <position position="154"/>
    </location>
    <ligand>
        <name>K(+)</name>
        <dbReference type="ChEBI" id="CHEBI:29103"/>
    </ligand>
</feature>
<keyword evidence="6 17" id="KW-0547">Nucleotide-binding</keyword>
<dbReference type="Pfam" id="PF03853">
    <property type="entry name" value="YjeF_N"/>
    <property type="match status" value="1"/>
</dbReference>
<feature type="binding site" evidence="18">
    <location>
        <position position="151"/>
    </location>
    <ligand>
        <name>(6S)-NADPHX</name>
        <dbReference type="ChEBI" id="CHEBI:64076"/>
    </ligand>
</feature>
<evidence type="ECO:0000256" key="19">
    <source>
        <dbReference type="PIRNR" id="PIRNR017184"/>
    </source>
</evidence>
<dbReference type="EC" id="5.1.99.6" evidence="19"/>
<keyword evidence="10 17" id="KW-0520">NAD</keyword>
<evidence type="ECO:0000256" key="14">
    <source>
        <dbReference type="ARBA" id="ARBA00025153"/>
    </source>
</evidence>
<evidence type="ECO:0000256" key="4">
    <source>
        <dbReference type="ARBA" id="ARBA00009524"/>
    </source>
</evidence>
<evidence type="ECO:0000256" key="6">
    <source>
        <dbReference type="ARBA" id="ARBA00022741"/>
    </source>
</evidence>